<organism evidence="5 6">
    <name type="scientific">Halorutilus salinus</name>
    <dbReference type="NCBI Taxonomy" id="2487751"/>
    <lineage>
        <taxon>Archaea</taxon>
        <taxon>Methanobacteriati</taxon>
        <taxon>Methanobacteriota</taxon>
        <taxon>Stenosarchaea group</taxon>
        <taxon>Halobacteria</taxon>
        <taxon>Halorutilales</taxon>
        <taxon>Halorutilaceae</taxon>
        <taxon>Halorutilus</taxon>
    </lineage>
</organism>
<dbReference type="RefSeq" id="WP_266086508.1">
    <property type="nucleotide sequence ID" value="NZ_RKLV01000004.1"/>
</dbReference>
<proteinExistence type="inferred from homology"/>
<comment type="caution">
    <text evidence="5">The sequence shown here is derived from an EMBL/GenBank/DDBJ whole genome shotgun (WGS) entry which is preliminary data.</text>
</comment>
<dbReference type="InterPro" id="IPR036005">
    <property type="entry name" value="Creatinase/aminopeptidase-like"/>
</dbReference>
<keyword evidence="6" id="KW-1185">Reference proteome</keyword>
<sequence>MDRYEGVDALLDGYDGYLHVGNEDDEDTVYLSGFDAPDDFTFLRVDGRTVLLVSALEYGRAENEARADEVRRTGEFIDGDRRGDDEARADALAEFLDEYDAHDVAVPRGFSLFTADALRERGYGVETVADPVGEARAVKDDGEIDAIRRTQEANEEAMGSVRSVLEEAEVRDGGALYHDGEPLTADRIKTEIEVALVHQRCKLSDTIVAPGEGGADPHWRGEGTVRAGEPVVVDIFPRGDEGYFGDMTRTFVVGEPSEEVRAMYETTVEAQEAAFDALTEGAGVTGEEVHGAVCDVFEEAGYATTRDDATEGFIHSTGHGVGLEIHESPRLSEGGGELSAGNVVSVEPGLYVRGTGGVRVEDLVVVREDGYENLNDYPKSLVV</sequence>
<protein>
    <submittedName>
        <fullName evidence="5">Xaa-Pro peptidase family protein</fullName>
    </submittedName>
</protein>
<evidence type="ECO:0000256" key="2">
    <source>
        <dbReference type="ARBA" id="ARBA00022801"/>
    </source>
</evidence>
<dbReference type="GO" id="GO:0046872">
    <property type="term" value="F:metal ion binding"/>
    <property type="evidence" value="ECO:0007669"/>
    <property type="project" value="UniProtKB-KW"/>
</dbReference>
<keyword evidence="2" id="KW-0378">Hydrolase</keyword>
<dbReference type="EMBL" id="RKLV01000004">
    <property type="protein sequence ID" value="MCX2818666.1"/>
    <property type="molecule type" value="Genomic_DNA"/>
</dbReference>
<dbReference type="Gene3D" id="3.90.230.10">
    <property type="entry name" value="Creatinase/methionine aminopeptidase superfamily"/>
    <property type="match status" value="1"/>
</dbReference>
<dbReference type="PANTHER" id="PTHR46112">
    <property type="entry name" value="AMINOPEPTIDASE"/>
    <property type="match status" value="1"/>
</dbReference>
<keyword evidence="1 3" id="KW-0479">Metal-binding</keyword>
<dbReference type="Proteomes" id="UP001149411">
    <property type="component" value="Unassembled WGS sequence"/>
</dbReference>
<dbReference type="AlphaFoldDB" id="A0A9Q4C3Z4"/>
<dbReference type="InterPro" id="IPR001131">
    <property type="entry name" value="Peptidase_M24B_aminopep-P_CS"/>
</dbReference>
<evidence type="ECO:0000256" key="1">
    <source>
        <dbReference type="ARBA" id="ARBA00022723"/>
    </source>
</evidence>
<dbReference type="PROSITE" id="PS00491">
    <property type="entry name" value="PROLINE_PEPTIDASE"/>
    <property type="match status" value="1"/>
</dbReference>
<dbReference type="InterPro" id="IPR000994">
    <property type="entry name" value="Pept_M24"/>
</dbReference>
<dbReference type="SUPFAM" id="SSF55920">
    <property type="entry name" value="Creatinase/aminopeptidase"/>
    <property type="match status" value="1"/>
</dbReference>
<evidence type="ECO:0000256" key="3">
    <source>
        <dbReference type="RuleBase" id="RU000590"/>
    </source>
</evidence>
<reference evidence="5" key="1">
    <citation type="submission" date="2022-09" db="EMBL/GenBank/DDBJ databases">
        <title>Haloadaptaus new haloarchaeum isolated from saline soil.</title>
        <authorList>
            <person name="Duran-Viseras A."/>
            <person name="Sanchez-Porro C."/>
            <person name="Ventosa A."/>
        </authorList>
    </citation>
    <scope>NUCLEOTIDE SEQUENCE</scope>
    <source>
        <strain evidence="5">F3-133</strain>
    </source>
</reference>
<gene>
    <name evidence="5" type="ORF">EGH25_04790</name>
</gene>
<evidence type="ECO:0000313" key="6">
    <source>
        <dbReference type="Proteomes" id="UP001149411"/>
    </source>
</evidence>
<name>A0A9Q4C3Z4_9EURY</name>
<feature type="domain" description="Peptidase M24" evidence="4">
    <location>
        <begin position="146"/>
        <end position="368"/>
    </location>
</feature>
<dbReference type="GO" id="GO:0016787">
    <property type="term" value="F:hydrolase activity"/>
    <property type="evidence" value="ECO:0007669"/>
    <property type="project" value="UniProtKB-KW"/>
</dbReference>
<comment type="similarity">
    <text evidence="3">Belongs to the peptidase M24B family.</text>
</comment>
<dbReference type="Pfam" id="PF00557">
    <property type="entry name" value="Peptidase_M24"/>
    <property type="match status" value="1"/>
</dbReference>
<evidence type="ECO:0000313" key="5">
    <source>
        <dbReference type="EMBL" id="MCX2818666.1"/>
    </source>
</evidence>
<accession>A0A9Q4C3Z4</accession>
<dbReference type="InterPro" id="IPR050659">
    <property type="entry name" value="Peptidase_M24B"/>
</dbReference>
<evidence type="ECO:0000259" key="4">
    <source>
        <dbReference type="Pfam" id="PF00557"/>
    </source>
</evidence>
<dbReference type="PANTHER" id="PTHR46112:SF2">
    <property type="entry name" value="XAA-PRO AMINOPEPTIDASE P-RELATED"/>
    <property type="match status" value="1"/>
</dbReference>